<dbReference type="Proteomes" id="UP001427805">
    <property type="component" value="Unassembled WGS sequence"/>
</dbReference>
<organism evidence="1 2">
    <name type="scientific">Sphingomonas rustica</name>
    <dbReference type="NCBI Taxonomy" id="3103142"/>
    <lineage>
        <taxon>Bacteria</taxon>
        <taxon>Pseudomonadati</taxon>
        <taxon>Pseudomonadota</taxon>
        <taxon>Alphaproteobacteria</taxon>
        <taxon>Sphingomonadales</taxon>
        <taxon>Sphingomonadaceae</taxon>
        <taxon>Sphingomonas</taxon>
    </lineage>
</organism>
<name>A0ABV0BC30_9SPHN</name>
<keyword evidence="2" id="KW-1185">Reference proteome</keyword>
<evidence type="ECO:0000313" key="1">
    <source>
        <dbReference type="EMBL" id="MEN3748770.1"/>
    </source>
</evidence>
<gene>
    <name evidence="1" type="ORF">TPR58_16465</name>
</gene>
<accession>A0ABV0BC30</accession>
<dbReference type="EMBL" id="JBDIZK010000010">
    <property type="protein sequence ID" value="MEN3748770.1"/>
    <property type="molecule type" value="Genomic_DNA"/>
</dbReference>
<sequence length="102" mass="11537">MAYGVFIHRSDSIYDDIPAERYQFPPQYLGHASQFVGWVACYGPRKVTSTRSHFAVARVERIISDPAAEPGRYDRRVSGLLSQPDLGRTVQVRNDVRGRARA</sequence>
<evidence type="ECO:0000313" key="2">
    <source>
        <dbReference type="Proteomes" id="UP001427805"/>
    </source>
</evidence>
<proteinExistence type="predicted"/>
<protein>
    <submittedName>
        <fullName evidence="1">Uncharacterized protein</fullName>
    </submittedName>
</protein>
<comment type="caution">
    <text evidence="1">The sequence shown here is derived from an EMBL/GenBank/DDBJ whole genome shotgun (WGS) entry which is preliminary data.</text>
</comment>
<dbReference type="RefSeq" id="WP_346247809.1">
    <property type="nucleotide sequence ID" value="NZ_JBDIZK010000010.1"/>
</dbReference>
<reference evidence="1 2" key="1">
    <citation type="submission" date="2024-05" db="EMBL/GenBank/DDBJ databases">
        <title>Sphingomonas sp. HF-S3 16S ribosomal RNA gene Genome sequencing and assembly.</title>
        <authorList>
            <person name="Lee H."/>
        </authorList>
    </citation>
    <scope>NUCLEOTIDE SEQUENCE [LARGE SCALE GENOMIC DNA]</scope>
    <source>
        <strain evidence="1 2">HF-S3</strain>
    </source>
</reference>